<dbReference type="Proteomes" id="UP001153069">
    <property type="component" value="Unassembled WGS sequence"/>
</dbReference>
<feature type="compositionally biased region" description="Polar residues" evidence="1">
    <location>
        <begin position="1"/>
        <end position="19"/>
    </location>
</feature>
<comment type="caution">
    <text evidence="3">The sequence shown here is derived from an EMBL/GenBank/DDBJ whole genome shotgun (WGS) entry which is preliminary data.</text>
</comment>
<dbReference type="PANTHER" id="PTHR43642:SF1">
    <property type="entry name" value="HYBRID SIGNAL TRANSDUCTION HISTIDINE KINASE G"/>
    <property type="match status" value="1"/>
</dbReference>
<proteinExistence type="predicted"/>
<feature type="compositionally biased region" description="Polar residues" evidence="1">
    <location>
        <begin position="29"/>
        <end position="44"/>
    </location>
</feature>
<feature type="region of interest" description="Disordered" evidence="1">
    <location>
        <begin position="202"/>
        <end position="221"/>
    </location>
</feature>
<keyword evidence="4" id="KW-1185">Reference proteome</keyword>
<dbReference type="PANTHER" id="PTHR43642">
    <property type="entry name" value="HYBRID SIGNAL TRANSDUCTION HISTIDINE KINASE G"/>
    <property type="match status" value="1"/>
</dbReference>
<dbReference type="SUPFAM" id="SSF52540">
    <property type="entry name" value="P-loop containing nucleoside triphosphate hydrolases"/>
    <property type="match status" value="1"/>
</dbReference>
<feature type="region of interest" description="Disordered" evidence="1">
    <location>
        <begin position="1"/>
        <end position="50"/>
    </location>
</feature>
<name>A0A9N8DVL5_9STRA</name>
<dbReference type="InterPro" id="IPR011990">
    <property type="entry name" value="TPR-like_helical_dom_sf"/>
</dbReference>
<evidence type="ECO:0000259" key="2">
    <source>
        <dbReference type="Pfam" id="PF13191"/>
    </source>
</evidence>
<feature type="compositionally biased region" description="Low complexity" evidence="1">
    <location>
        <begin position="212"/>
        <end position="221"/>
    </location>
</feature>
<sequence>MNNNSTKYSDSLTDSTESGGRQRRHYSLRLSTNDELTSSGSTYFSPPKRRQSISKVTEELTINKLRFSKVGFYGRDAEVQTLQRCLDRAKAEGTREVCFVHGFSGNGKTTLARSIQSSLLRDDGGVFVEGKFDLTLEDSFDPNAGIGLVCRNLCHALDKRILLSSDGTLSIATIREQFEDQLGEELKLLLDVLPELREILGNENNEKENENTNENNHSNMSNQARSQQFQYILRVFLRIVCSCISPVAILLDDLQWASKESLDILSTIIMDRENTSGLLLIGCYRSNEVDPTHPLSRVLADLAHNETDPGYRITYLEVNNLSLDDSNSVLMDLLSIDAPETTLELAQLAHQRTLGNAYFFLQFVAMLHEHELLEFHLGLLQWVWDVPKIKEETVASPNVVTLVRQRMQKSTESMRCFLKVMSCLGPLPSERVVELAWEKAANETTSVTEIMQQAKETQYIEQRGDSNYRFIHDKVLEASLSLMMEEERGKLRFAIGKQLLNGLTKEEVESELFLIADLLDANANAISETDRQVMIEVNLRAAEKAKSLSAFSSAVKFAMTGTSLLSEDAWQNNYERTLRLYSVGAEAAGTVGKVDILNEISQIVLPRKNVPIEDKLRVYNALLDSMASNGRLVEAQHLVCELLDKLGCKVPRLGPSIAYHTFLPILSLKRKAPSKEAIQKLPKMTDRRKSECLRLLYQLQTFSYLNREVPLFLWSCTRQILLTMKYGLHELSAAAFPAMGAIMVALFTDFQTGTLFARHGKLIVGLIGSRVAEARVAFSSIMAPSYYQPMQSLIKGLSESYKIGMQVGDTDSAMWCVAHSCWLQFMTGKELSYVEDECRVNVNRMKDLNRKEAVHFTCPIWQTTLNLMGSSQFTTVLAGGAFGIDDEKEIWGITADGPLRPHLEICKTLLLTYFGDYVAGADLFIKRGDRYLKDHPGHPQGNMDSFLRGVCLFAAYDKTGKRKYRSNAYKARATIASWWKKGNPNSQHQLSFLDAEHYSLQKKWEDAAVCYQKAITLASRSGLIQDAALANERYAACLLKQGNLEDARFRLIQSVKLFREWGALGIVESLEQKHANILSMCTTEFRESAEAAASQPF</sequence>
<dbReference type="EMBL" id="CAICTM010000314">
    <property type="protein sequence ID" value="CAB9507661.1"/>
    <property type="molecule type" value="Genomic_DNA"/>
</dbReference>
<evidence type="ECO:0000313" key="3">
    <source>
        <dbReference type="EMBL" id="CAB9507661.1"/>
    </source>
</evidence>
<dbReference type="InterPro" id="IPR027417">
    <property type="entry name" value="P-loop_NTPase"/>
</dbReference>
<dbReference type="OrthoDB" id="60033at2759"/>
<dbReference type="SUPFAM" id="SSF48452">
    <property type="entry name" value="TPR-like"/>
    <property type="match status" value="1"/>
</dbReference>
<dbReference type="Gene3D" id="3.40.50.300">
    <property type="entry name" value="P-loop containing nucleotide triphosphate hydrolases"/>
    <property type="match status" value="1"/>
</dbReference>
<organism evidence="3 4">
    <name type="scientific">Seminavis robusta</name>
    <dbReference type="NCBI Taxonomy" id="568900"/>
    <lineage>
        <taxon>Eukaryota</taxon>
        <taxon>Sar</taxon>
        <taxon>Stramenopiles</taxon>
        <taxon>Ochrophyta</taxon>
        <taxon>Bacillariophyta</taxon>
        <taxon>Bacillariophyceae</taxon>
        <taxon>Bacillariophycidae</taxon>
        <taxon>Naviculales</taxon>
        <taxon>Naviculaceae</taxon>
        <taxon>Seminavis</taxon>
    </lineage>
</organism>
<feature type="domain" description="Orc1-like AAA ATPase" evidence="2">
    <location>
        <begin position="72"/>
        <end position="281"/>
    </location>
</feature>
<dbReference type="Gene3D" id="1.25.40.10">
    <property type="entry name" value="Tetratricopeptide repeat domain"/>
    <property type="match status" value="1"/>
</dbReference>
<evidence type="ECO:0000256" key="1">
    <source>
        <dbReference type="SAM" id="MobiDB-lite"/>
    </source>
</evidence>
<dbReference type="AlphaFoldDB" id="A0A9N8DVL5"/>
<dbReference type="Pfam" id="PF13191">
    <property type="entry name" value="AAA_16"/>
    <property type="match status" value="1"/>
</dbReference>
<protein>
    <submittedName>
        <fullName evidence="3">Transcriptional regulator</fullName>
    </submittedName>
</protein>
<reference evidence="3" key="1">
    <citation type="submission" date="2020-06" db="EMBL/GenBank/DDBJ databases">
        <authorList>
            <consortium name="Plant Systems Biology data submission"/>
        </authorList>
    </citation>
    <scope>NUCLEOTIDE SEQUENCE</scope>
    <source>
        <strain evidence="3">D6</strain>
    </source>
</reference>
<dbReference type="InterPro" id="IPR041664">
    <property type="entry name" value="AAA_16"/>
</dbReference>
<accession>A0A9N8DVL5</accession>
<gene>
    <name evidence="3" type="ORF">SEMRO_315_G115330.1</name>
</gene>
<dbReference type="InterPro" id="IPR053159">
    <property type="entry name" value="Hybrid_Histidine_Kinase"/>
</dbReference>
<evidence type="ECO:0000313" key="4">
    <source>
        <dbReference type="Proteomes" id="UP001153069"/>
    </source>
</evidence>